<dbReference type="GO" id="GO:0016740">
    <property type="term" value="F:transferase activity"/>
    <property type="evidence" value="ECO:0007669"/>
    <property type="project" value="UniProtKB-KW"/>
</dbReference>
<evidence type="ECO:0000313" key="3">
    <source>
        <dbReference type="EMBL" id="STZ27206.1"/>
    </source>
</evidence>
<dbReference type="PANTHER" id="PTHR43798">
    <property type="entry name" value="MONOACYLGLYCEROL LIPASE"/>
    <property type="match status" value="1"/>
</dbReference>
<dbReference type="PANTHER" id="PTHR43798:SF33">
    <property type="entry name" value="HYDROLASE, PUTATIVE (AFU_ORTHOLOGUE AFUA_2G14860)-RELATED"/>
    <property type="match status" value="1"/>
</dbReference>
<dbReference type="InterPro" id="IPR050266">
    <property type="entry name" value="AB_hydrolase_sf"/>
</dbReference>
<sequence>MIQRTFTSNGGEVVLGLHQAELYYEVIGKKGAPCIVLLPGGLATVSDFNTFTPYLSLHYQLIGIDFRGQGRSSLGNIDRLTYPLLMDDVERILVKLGIEHAGFIGFSDGGTVGYHLGNSQKIKMDWLISIGGTWCYQDTQGTDHLTPAQCQALFPAFYNLYQDVNPDQNFTLVAQLVVAMWRDGSNENLPLDLAKQLKCPVLIVCGEKDTALLPESALKLAQQITNSSLFIVPFIGHDAFNVPNNLFVEGMLHFLTRVRST</sequence>
<dbReference type="Pfam" id="PF08386">
    <property type="entry name" value="Abhydrolase_4"/>
    <property type="match status" value="1"/>
</dbReference>
<evidence type="ECO:0000259" key="1">
    <source>
        <dbReference type="Pfam" id="PF00561"/>
    </source>
</evidence>
<organism evidence="3 4">
    <name type="scientific">Myroides odoratus</name>
    <name type="common">Flavobacterium odoratum</name>
    <dbReference type="NCBI Taxonomy" id="256"/>
    <lineage>
        <taxon>Bacteria</taxon>
        <taxon>Pseudomonadati</taxon>
        <taxon>Bacteroidota</taxon>
        <taxon>Flavobacteriia</taxon>
        <taxon>Flavobacteriales</taxon>
        <taxon>Flavobacteriaceae</taxon>
        <taxon>Myroides</taxon>
    </lineage>
</organism>
<dbReference type="Proteomes" id="UP000255024">
    <property type="component" value="Unassembled WGS sequence"/>
</dbReference>
<keyword evidence="3" id="KW-0808">Transferase</keyword>
<dbReference type="Pfam" id="PF00561">
    <property type="entry name" value="Abhydrolase_1"/>
    <property type="match status" value="1"/>
</dbReference>
<feature type="domain" description="AB hydrolase-1" evidence="1">
    <location>
        <begin position="34"/>
        <end position="178"/>
    </location>
</feature>
<dbReference type="InterPro" id="IPR000073">
    <property type="entry name" value="AB_hydrolase_1"/>
</dbReference>
<dbReference type="SUPFAM" id="SSF53474">
    <property type="entry name" value="alpha/beta-Hydrolases"/>
    <property type="match status" value="1"/>
</dbReference>
<name>A0A378RJI1_MYROD</name>
<dbReference type="InterPro" id="IPR013595">
    <property type="entry name" value="Pept_S33_TAP-like_C"/>
</dbReference>
<evidence type="ECO:0000313" key="4">
    <source>
        <dbReference type="Proteomes" id="UP000255024"/>
    </source>
</evidence>
<keyword evidence="4" id="KW-1185">Reference proteome</keyword>
<dbReference type="AlphaFoldDB" id="A0A378RJI1"/>
<dbReference type="GO" id="GO:0016020">
    <property type="term" value="C:membrane"/>
    <property type="evidence" value="ECO:0007669"/>
    <property type="project" value="TreeGrafter"/>
</dbReference>
<protein>
    <submittedName>
        <fullName evidence="3">Acetoin dehydrogenase E2 subunit dihydrolipoyllysine-residue acetyltransferase</fullName>
    </submittedName>
</protein>
<evidence type="ECO:0000259" key="2">
    <source>
        <dbReference type="Pfam" id="PF08386"/>
    </source>
</evidence>
<accession>A0A378RJI1</accession>
<dbReference type="InterPro" id="IPR029058">
    <property type="entry name" value="AB_hydrolase_fold"/>
</dbReference>
<proteinExistence type="predicted"/>
<dbReference type="RefSeq" id="WP_115090184.1">
    <property type="nucleotide sequence ID" value="NZ_CP068107.1"/>
</dbReference>
<gene>
    <name evidence="3" type="ORF">NCTC11179_00739</name>
</gene>
<feature type="domain" description="Peptidase S33 tripeptidyl aminopeptidase-like C-terminal" evidence="2">
    <location>
        <begin position="179"/>
        <end position="250"/>
    </location>
</feature>
<reference evidence="3 4" key="1">
    <citation type="submission" date="2018-06" db="EMBL/GenBank/DDBJ databases">
        <authorList>
            <consortium name="Pathogen Informatics"/>
            <person name="Doyle S."/>
        </authorList>
    </citation>
    <scope>NUCLEOTIDE SEQUENCE [LARGE SCALE GENOMIC DNA]</scope>
    <source>
        <strain evidence="3 4">NCTC11179</strain>
    </source>
</reference>
<dbReference type="Gene3D" id="3.40.50.1820">
    <property type="entry name" value="alpha/beta hydrolase"/>
    <property type="match status" value="1"/>
</dbReference>
<dbReference type="EMBL" id="UGQL01000001">
    <property type="protein sequence ID" value="STZ27206.1"/>
    <property type="molecule type" value="Genomic_DNA"/>
</dbReference>